<evidence type="ECO:0000256" key="1">
    <source>
        <dbReference type="SAM" id="MobiDB-lite"/>
    </source>
</evidence>
<accession>A0A4Y7Q2P7</accession>
<evidence type="ECO:0000313" key="3">
    <source>
        <dbReference type="Proteomes" id="UP000294933"/>
    </source>
</evidence>
<reference evidence="2 3" key="1">
    <citation type="submission" date="2018-06" db="EMBL/GenBank/DDBJ databases">
        <title>A transcriptomic atlas of mushroom development highlights an independent origin of complex multicellularity.</title>
        <authorList>
            <consortium name="DOE Joint Genome Institute"/>
            <person name="Krizsan K."/>
            <person name="Almasi E."/>
            <person name="Merenyi Z."/>
            <person name="Sahu N."/>
            <person name="Viragh M."/>
            <person name="Koszo T."/>
            <person name="Mondo S."/>
            <person name="Kiss B."/>
            <person name="Balint B."/>
            <person name="Kues U."/>
            <person name="Barry K."/>
            <person name="Hegedus J.C."/>
            <person name="Henrissat B."/>
            <person name="Johnson J."/>
            <person name="Lipzen A."/>
            <person name="Ohm R."/>
            <person name="Nagy I."/>
            <person name="Pangilinan J."/>
            <person name="Yan J."/>
            <person name="Xiong Y."/>
            <person name="Grigoriev I.V."/>
            <person name="Hibbett D.S."/>
            <person name="Nagy L.G."/>
        </authorList>
    </citation>
    <scope>NUCLEOTIDE SEQUENCE [LARGE SCALE GENOMIC DNA]</scope>
    <source>
        <strain evidence="2 3">SZMC22713</strain>
    </source>
</reference>
<protein>
    <submittedName>
        <fullName evidence="2">Uncharacterized protein</fullName>
    </submittedName>
</protein>
<feature type="compositionally biased region" description="Polar residues" evidence="1">
    <location>
        <begin position="383"/>
        <end position="394"/>
    </location>
</feature>
<organism evidence="2 3">
    <name type="scientific">Rickenella mellea</name>
    <dbReference type="NCBI Taxonomy" id="50990"/>
    <lineage>
        <taxon>Eukaryota</taxon>
        <taxon>Fungi</taxon>
        <taxon>Dikarya</taxon>
        <taxon>Basidiomycota</taxon>
        <taxon>Agaricomycotina</taxon>
        <taxon>Agaricomycetes</taxon>
        <taxon>Hymenochaetales</taxon>
        <taxon>Rickenellaceae</taxon>
        <taxon>Rickenella</taxon>
    </lineage>
</organism>
<dbReference type="AlphaFoldDB" id="A0A4Y7Q2P7"/>
<sequence length="394" mass="43230">MANRLPVFSNASSNSILYHDLKMIHIGADVGIISVNGLASSHDGSQDCAGKDWMSDSHDVERTGMERARKRTRYTRACTSHSHSHLRALCSVSMVPKGNTRSTIRLFASSRCVITISPLPSPFLILPHHHDQSFQCNHVHNGIADTVPQCASTIILRVILVDRGAENGHSVTVLCILSYPHWKRYDYVPTQPNHRAVQSSSNDSGYPRLGIIDNADGESEYDSPTWLLSTSISLTPQSSCVTDRAERLFDPGATKAIESTSRNAGVRRVEGTWRRFLISTQLVIIKANHREDRNNIYIAEIGWTCIAGFPAVNSVESSGVPVTSAWSGNWIDSDVASHELFVIGGGVVACQFFRYTNGDQLINVSDQSSEVEQRDEGLDEPGLNSQSGNIVEQG</sequence>
<name>A0A4Y7Q2P7_9AGAM</name>
<evidence type="ECO:0000313" key="2">
    <source>
        <dbReference type="EMBL" id="TDL21601.1"/>
    </source>
</evidence>
<feature type="region of interest" description="Disordered" evidence="1">
    <location>
        <begin position="366"/>
        <end position="394"/>
    </location>
</feature>
<gene>
    <name evidence="2" type="ORF">BD410DRAFT_804246</name>
</gene>
<dbReference type="Proteomes" id="UP000294933">
    <property type="component" value="Unassembled WGS sequence"/>
</dbReference>
<dbReference type="VEuPathDB" id="FungiDB:BD410DRAFT_804246"/>
<keyword evidence="3" id="KW-1185">Reference proteome</keyword>
<dbReference type="EMBL" id="ML170180">
    <property type="protein sequence ID" value="TDL21601.1"/>
    <property type="molecule type" value="Genomic_DNA"/>
</dbReference>
<proteinExistence type="predicted"/>